<feature type="transmembrane region" description="Helical" evidence="1">
    <location>
        <begin position="79"/>
        <end position="96"/>
    </location>
</feature>
<evidence type="ECO:0000313" key="2">
    <source>
        <dbReference type="EMBL" id="SFR96799.1"/>
    </source>
</evidence>
<organism evidence="2 3">
    <name type="scientific">Halomicrobium zhouii</name>
    <dbReference type="NCBI Taxonomy" id="767519"/>
    <lineage>
        <taxon>Archaea</taxon>
        <taxon>Methanobacteriati</taxon>
        <taxon>Methanobacteriota</taxon>
        <taxon>Stenosarchaea group</taxon>
        <taxon>Halobacteria</taxon>
        <taxon>Halobacteriales</taxon>
        <taxon>Haloarculaceae</taxon>
        <taxon>Halomicrobium</taxon>
    </lineage>
</organism>
<feature type="transmembrane region" description="Helical" evidence="1">
    <location>
        <begin position="37"/>
        <end position="59"/>
    </location>
</feature>
<accession>A0A1I6KZZ7</accession>
<dbReference type="RefSeq" id="WP_089815890.1">
    <property type="nucleotide sequence ID" value="NZ_FOZK01000002.1"/>
</dbReference>
<evidence type="ECO:0000313" key="3">
    <source>
        <dbReference type="Proteomes" id="UP000199062"/>
    </source>
</evidence>
<dbReference type="EMBL" id="FOZK01000002">
    <property type="protein sequence ID" value="SFR96799.1"/>
    <property type="molecule type" value="Genomic_DNA"/>
</dbReference>
<feature type="transmembrane region" description="Helical" evidence="1">
    <location>
        <begin position="12"/>
        <end position="31"/>
    </location>
</feature>
<keyword evidence="1" id="KW-0472">Membrane</keyword>
<dbReference type="Proteomes" id="UP000199062">
    <property type="component" value="Unassembled WGS sequence"/>
</dbReference>
<keyword evidence="1" id="KW-1133">Transmembrane helix</keyword>
<evidence type="ECO:0000256" key="1">
    <source>
        <dbReference type="SAM" id="Phobius"/>
    </source>
</evidence>
<dbReference type="STRING" id="767519.SAMN05216559_1711"/>
<protein>
    <submittedName>
        <fullName evidence="2">Uncharacterized protein</fullName>
    </submittedName>
</protein>
<gene>
    <name evidence="2" type="ORF">SAMN05216559_1711</name>
</gene>
<feature type="transmembrane region" description="Helical" evidence="1">
    <location>
        <begin position="102"/>
        <end position="124"/>
    </location>
</feature>
<reference evidence="2 3" key="1">
    <citation type="submission" date="2016-10" db="EMBL/GenBank/DDBJ databases">
        <authorList>
            <person name="de Groot N.N."/>
        </authorList>
    </citation>
    <scope>NUCLEOTIDE SEQUENCE [LARGE SCALE GENOMIC DNA]</scope>
    <source>
        <strain evidence="2 3">CGMCC 1.10457</strain>
    </source>
</reference>
<dbReference type="AlphaFoldDB" id="A0A1I6KZZ7"/>
<keyword evidence="3" id="KW-1185">Reference proteome</keyword>
<sequence length="141" mass="14215">MGATVDSADSLTVAGAVSGVLTAVALGYVTLRNGGGVGIAALVATVSGAGAFLFVPYVVRLDRFGQADDDEDRRRVNPGAAGAALGVTGLVVLALLELLGDSLLAAGIGIALGVLEFVIWSLALPRAAQEPKDRPPIHRRG</sequence>
<name>A0A1I6KZZ7_9EURY</name>
<keyword evidence="1" id="KW-0812">Transmembrane</keyword>
<proteinExistence type="predicted"/>